<protein>
    <submittedName>
        <fullName evidence="1">Uncharacterized protein</fullName>
    </submittedName>
</protein>
<accession>A0A6G1C123</accession>
<sequence length="122" mass="13082">MGAVVPVLFEHSLRRAQDDAVVTVGQVLGISTTKFSLIVAGEFVLFYPGGHCGTPLQGKTFNLGGNSKKPKDKDEVVLLATWPVGSSSRREINREPGFSEIDAFSWSITVFDHPAYGAVATS</sequence>
<dbReference type="Proteomes" id="UP000479710">
    <property type="component" value="Unassembled WGS sequence"/>
</dbReference>
<name>A0A6G1C123_9ORYZ</name>
<gene>
    <name evidence="1" type="ORF">E2562_029381</name>
</gene>
<keyword evidence="2" id="KW-1185">Reference proteome</keyword>
<evidence type="ECO:0000313" key="2">
    <source>
        <dbReference type="Proteomes" id="UP000479710"/>
    </source>
</evidence>
<organism evidence="1 2">
    <name type="scientific">Oryza meyeriana var. granulata</name>
    <dbReference type="NCBI Taxonomy" id="110450"/>
    <lineage>
        <taxon>Eukaryota</taxon>
        <taxon>Viridiplantae</taxon>
        <taxon>Streptophyta</taxon>
        <taxon>Embryophyta</taxon>
        <taxon>Tracheophyta</taxon>
        <taxon>Spermatophyta</taxon>
        <taxon>Magnoliopsida</taxon>
        <taxon>Liliopsida</taxon>
        <taxon>Poales</taxon>
        <taxon>Poaceae</taxon>
        <taxon>BOP clade</taxon>
        <taxon>Oryzoideae</taxon>
        <taxon>Oryzeae</taxon>
        <taxon>Oryzinae</taxon>
        <taxon>Oryza</taxon>
        <taxon>Oryza meyeriana</taxon>
    </lineage>
</organism>
<dbReference type="AlphaFoldDB" id="A0A6G1C123"/>
<dbReference type="EMBL" id="SPHZ02000011">
    <property type="protein sequence ID" value="KAF0893701.1"/>
    <property type="molecule type" value="Genomic_DNA"/>
</dbReference>
<comment type="caution">
    <text evidence="1">The sequence shown here is derived from an EMBL/GenBank/DDBJ whole genome shotgun (WGS) entry which is preliminary data.</text>
</comment>
<proteinExistence type="predicted"/>
<evidence type="ECO:0000313" key="1">
    <source>
        <dbReference type="EMBL" id="KAF0893701.1"/>
    </source>
</evidence>
<reference evidence="1 2" key="1">
    <citation type="submission" date="2019-11" db="EMBL/GenBank/DDBJ databases">
        <title>Whole genome sequence of Oryza granulata.</title>
        <authorList>
            <person name="Li W."/>
        </authorList>
    </citation>
    <scope>NUCLEOTIDE SEQUENCE [LARGE SCALE GENOMIC DNA]</scope>
    <source>
        <strain evidence="2">cv. Menghai</strain>
        <tissue evidence="1">Leaf</tissue>
    </source>
</reference>